<evidence type="ECO:0000313" key="2">
    <source>
        <dbReference type="Proteomes" id="UP001321760"/>
    </source>
</evidence>
<evidence type="ECO:0000313" key="1">
    <source>
        <dbReference type="EMBL" id="KAK4455679.1"/>
    </source>
</evidence>
<accession>A0AAV9H716</accession>
<reference evidence="1" key="2">
    <citation type="submission" date="2023-05" db="EMBL/GenBank/DDBJ databases">
        <authorList>
            <consortium name="Lawrence Berkeley National Laboratory"/>
            <person name="Steindorff A."/>
            <person name="Hensen N."/>
            <person name="Bonometti L."/>
            <person name="Westerberg I."/>
            <person name="Brannstrom I.O."/>
            <person name="Guillou S."/>
            <person name="Cros-Aarteil S."/>
            <person name="Calhoun S."/>
            <person name="Haridas S."/>
            <person name="Kuo A."/>
            <person name="Mondo S."/>
            <person name="Pangilinan J."/>
            <person name="Riley R."/>
            <person name="Labutti K."/>
            <person name="Andreopoulos B."/>
            <person name="Lipzen A."/>
            <person name="Chen C."/>
            <person name="Yanf M."/>
            <person name="Daum C."/>
            <person name="Ng V."/>
            <person name="Clum A."/>
            <person name="Ohm R."/>
            <person name="Martin F."/>
            <person name="Silar P."/>
            <person name="Natvig D."/>
            <person name="Lalanne C."/>
            <person name="Gautier V."/>
            <person name="Ament-Velasquez S.L."/>
            <person name="Kruys A."/>
            <person name="Hutchinson M.I."/>
            <person name="Powell A.J."/>
            <person name="Barry K."/>
            <person name="Miller A.N."/>
            <person name="Grigoriev I.V."/>
            <person name="Debuchy R."/>
            <person name="Gladieux P."/>
            <person name="Thoren M.H."/>
            <person name="Johannesson H."/>
        </authorList>
    </citation>
    <scope>NUCLEOTIDE SEQUENCE</scope>
    <source>
        <strain evidence="1">PSN243</strain>
    </source>
</reference>
<dbReference type="EMBL" id="MU865914">
    <property type="protein sequence ID" value="KAK4455679.1"/>
    <property type="molecule type" value="Genomic_DNA"/>
</dbReference>
<evidence type="ECO:0008006" key="3">
    <source>
        <dbReference type="Google" id="ProtNLM"/>
    </source>
</evidence>
<sequence length="142" mass="16955">MASTLPTKADILTSYRHLLRATLRAVHFAHPQRFLVRDVLREAFRDAKAIGSYDRERVRRTIFFLNSAAWESGLESKILKNLVRVEWERRRKRLDWRELEKGRQIQEATKRKSDPDLIKGKEYEHFDRTVKMLNETMGLCLR</sequence>
<proteinExistence type="predicted"/>
<protein>
    <recommendedName>
        <fullName evidence="3">Mitochondrial zinc maintenance protein 1, mitochondrial</fullName>
    </recommendedName>
</protein>
<reference evidence="1" key="1">
    <citation type="journal article" date="2023" name="Mol. Phylogenet. Evol.">
        <title>Genome-scale phylogeny and comparative genomics of the fungal order Sordariales.</title>
        <authorList>
            <person name="Hensen N."/>
            <person name="Bonometti L."/>
            <person name="Westerberg I."/>
            <person name="Brannstrom I.O."/>
            <person name="Guillou S."/>
            <person name="Cros-Aarteil S."/>
            <person name="Calhoun S."/>
            <person name="Haridas S."/>
            <person name="Kuo A."/>
            <person name="Mondo S."/>
            <person name="Pangilinan J."/>
            <person name="Riley R."/>
            <person name="LaButti K."/>
            <person name="Andreopoulos B."/>
            <person name="Lipzen A."/>
            <person name="Chen C."/>
            <person name="Yan M."/>
            <person name="Daum C."/>
            <person name="Ng V."/>
            <person name="Clum A."/>
            <person name="Steindorff A."/>
            <person name="Ohm R.A."/>
            <person name="Martin F."/>
            <person name="Silar P."/>
            <person name="Natvig D.O."/>
            <person name="Lalanne C."/>
            <person name="Gautier V."/>
            <person name="Ament-Velasquez S.L."/>
            <person name="Kruys A."/>
            <person name="Hutchinson M.I."/>
            <person name="Powell A.J."/>
            <person name="Barry K."/>
            <person name="Miller A.N."/>
            <person name="Grigoriev I.V."/>
            <person name="Debuchy R."/>
            <person name="Gladieux P."/>
            <person name="Hiltunen Thoren M."/>
            <person name="Johannesson H."/>
        </authorList>
    </citation>
    <scope>NUCLEOTIDE SEQUENCE</scope>
    <source>
        <strain evidence="1">PSN243</strain>
    </source>
</reference>
<keyword evidence="2" id="KW-1185">Reference proteome</keyword>
<dbReference type="Proteomes" id="UP001321760">
    <property type="component" value="Unassembled WGS sequence"/>
</dbReference>
<gene>
    <name evidence="1" type="ORF">QBC34DRAFT_374506</name>
</gene>
<name>A0AAV9H716_9PEZI</name>
<comment type="caution">
    <text evidence="1">The sequence shown here is derived from an EMBL/GenBank/DDBJ whole genome shotgun (WGS) entry which is preliminary data.</text>
</comment>
<dbReference type="AlphaFoldDB" id="A0AAV9H716"/>
<organism evidence="1 2">
    <name type="scientific">Podospora aff. communis PSN243</name>
    <dbReference type="NCBI Taxonomy" id="3040156"/>
    <lineage>
        <taxon>Eukaryota</taxon>
        <taxon>Fungi</taxon>
        <taxon>Dikarya</taxon>
        <taxon>Ascomycota</taxon>
        <taxon>Pezizomycotina</taxon>
        <taxon>Sordariomycetes</taxon>
        <taxon>Sordariomycetidae</taxon>
        <taxon>Sordariales</taxon>
        <taxon>Podosporaceae</taxon>
        <taxon>Podospora</taxon>
    </lineage>
</organism>